<dbReference type="PANTHER" id="PTHR11070">
    <property type="entry name" value="UVRD / RECB / PCRA DNA HELICASE FAMILY MEMBER"/>
    <property type="match status" value="1"/>
</dbReference>
<dbReference type="AlphaFoldDB" id="A0A520XFH2"/>
<evidence type="ECO:0000256" key="8">
    <source>
        <dbReference type="ARBA" id="ARBA00048988"/>
    </source>
</evidence>
<keyword evidence="3 9" id="KW-0347">Helicase</keyword>
<keyword evidence="4 9" id="KW-0067">ATP-binding</keyword>
<proteinExistence type="predicted"/>
<evidence type="ECO:0000256" key="5">
    <source>
        <dbReference type="ARBA" id="ARBA00023235"/>
    </source>
</evidence>
<sequence length="853" mass="97952">MYTLKPFILFNLFLRQALFLDSKGILFKSGNTTRSISLTHITRVELKHFSFFDSVIISTPNIYITLRFLNKKSVNGFILALAKVIKNYYVKNLQKYGMDDIEQDFNGLLSSDKYVARYDIRQLGLKYAKLNEYCASLASDACFNVFKDKDLIRRINRIMDIAGCADNVLKAVSERNERFIEEEIVHYADFFRTFGGYPYSKEQQRAIIINEDRNLLIAAAGSGKTSTLVGKIGYIILKGICEPTDILPLVFNSSVREEIKNKISGINAIKGVSRNVHTFHSYGKKMLGSGVKVESKTDYVIAKIIDDLKSRDTGFLRDYINFVTVYAKDVIDKYSYEDYKKYAAEVKRDRKLFRDKTHFKTIKGECVRSYEELSIANFLFINGINYVYERPYPFDVISEEGESVSYVPDFYYPDINIYHEHFAVDGNGRSVFGEKYLKDMNIKRDVHKRNGTELFETTSAMFKAGKVFFLIRNFLESKGLVLKLMSVKEINAAIAKSEESGRFSEIILSFLKNFKEKGLSYKDIDKKIAGMPVGYKRDRDTLFFSIFKYVYDRYKNYLESNSLIDYQDMIIKAVPLINCDNSKYKFLLVDEFQDVSLGRANMIKALLASNPEMKLFAVGDDYQAINGFAGSDIKYMYEFEKEFASGSGSSTNYLTKTYRCSKGIIDVSSRFISKNPNQIRKNIVAGNGHTEDSFIVKSYNDENHLFETVEGDMENIIKTGNKVVFLANRYHRKYERKKDSIYGDRVSGIITKYNGAVKGETIHYYKGLESDYVFLLMADKGVIPSEIVNDSILSLVAYGIEDFPFAEERRLFYVAVTRAKKGVYLYCKSSGRSAFVNEIMEDFKDSKTIRFAV</sequence>
<accession>A0A520XFH2</accession>
<dbReference type="InterPro" id="IPR014016">
    <property type="entry name" value="UvrD-like_ATP-bd"/>
</dbReference>
<dbReference type="EMBL" id="SHMQ01000005">
    <property type="protein sequence ID" value="RZV39896.1"/>
    <property type="molecule type" value="Genomic_DNA"/>
</dbReference>
<dbReference type="GO" id="GO:0005524">
    <property type="term" value="F:ATP binding"/>
    <property type="evidence" value="ECO:0007669"/>
    <property type="project" value="UniProtKB-UniRule"/>
</dbReference>
<dbReference type="Pfam" id="PF00580">
    <property type="entry name" value="UvrD-helicase"/>
    <property type="match status" value="1"/>
</dbReference>
<comment type="catalytic activity">
    <reaction evidence="8">
        <text>ATP + H2O = ADP + phosphate + H(+)</text>
        <dbReference type="Rhea" id="RHEA:13065"/>
        <dbReference type="ChEBI" id="CHEBI:15377"/>
        <dbReference type="ChEBI" id="CHEBI:15378"/>
        <dbReference type="ChEBI" id="CHEBI:30616"/>
        <dbReference type="ChEBI" id="CHEBI:43474"/>
        <dbReference type="ChEBI" id="CHEBI:456216"/>
        <dbReference type="EC" id="5.6.2.4"/>
    </reaction>
</comment>
<evidence type="ECO:0000256" key="1">
    <source>
        <dbReference type="ARBA" id="ARBA00022741"/>
    </source>
</evidence>
<dbReference type="InterPro" id="IPR027417">
    <property type="entry name" value="P-loop_NTPase"/>
</dbReference>
<comment type="catalytic activity">
    <reaction evidence="6">
        <text>Couples ATP hydrolysis with the unwinding of duplex DNA by translocating in the 3'-5' direction.</text>
        <dbReference type="EC" id="5.6.2.4"/>
    </reaction>
</comment>
<dbReference type="PANTHER" id="PTHR11070:SF2">
    <property type="entry name" value="ATP-DEPENDENT DNA HELICASE SRS2"/>
    <property type="match status" value="1"/>
</dbReference>
<feature type="domain" description="UvrD-like helicase ATP-binding" evidence="10">
    <location>
        <begin position="197"/>
        <end position="661"/>
    </location>
</feature>
<evidence type="ECO:0000256" key="2">
    <source>
        <dbReference type="ARBA" id="ARBA00022801"/>
    </source>
</evidence>
<dbReference type="InterPro" id="IPR014017">
    <property type="entry name" value="DNA_helicase_UvrD-like_C"/>
</dbReference>
<dbReference type="GO" id="GO:0005829">
    <property type="term" value="C:cytosol"/>
    <property type="evidence" value="ECO:0007669"/>
    <property type="project" value="TreeGrafter"/>
</dbReference>
<evidence type="ECO:0000313" key="11">
    <source>
        <dbReference type="EMBL" id="RZV39896.1"/>
    </source>
</evidence>
<evidence type="ECO:0000256" key="6">
    <source>
        <dbReference type="ARBA" id="ARBA00034617"/>
    </source>
</evidence>
<gene>
    <name evidence="11" type="ORF">EVJ48_02945</name>
</gene>
<evidence type="ECO:0000259" key="10">
    <source>
        <dbReference type="PROSITE" id="PS51198"/>
    </source>
</evidence>
<dbReference type="Pfam" id="PF13361">
    <property type="entry name" value="UvrD_C"/>
    <property type="match status" value="1"/>
</dbReference>
<evidence type="ECO:0000256" key="3">
    <source>
        <dbReference type="ARBA" id="ARBA00022806"/>
    </source>
</evidence>
<dbReference type="SUPFAM" id="SSF52540">
    <property type="entry name" value="P-loop containing nucleoside triphosphate hydrolases"/>
    <property type="match status" value="1"/>
</dbReference>
<evidence type="ECO:0000256" key="9">
    <source>
        <dbReference type="PROSITE-ProRule" id="PRU00560"/>
    </source>
</evidence>
<dbReference type="PROSITE" id="PS51198">
    <property type="entry name" value="UVRD_HELICASE_ATP_BIND"/>
    <property type="match status" value="1"/>
</dbReference>
<comment type="caution">
    <text evidence="11">The sequence shown here is derived from an EMBL/GenBank/DDBJ whole genome shotgun (WGS) entry which is preliminary data.</text>
</comment>
<dbReference type="Proteomes" id="UP000322454">
    <property type="component" value="Unassembled WGS sequence"/>
</dbReference>
<dbReference type="GO" id="GO:0003677">
    <property type="term" value="F:DNA binding"/>
    <property type="evidence" value="ECO:0007669"/>
    <property type="project" value="InterPro"/>
</dbReference>
<evidence type="ECO:0000256" key="4">
    <source>
        <dbReference type="ARBA" id="ARBA00022840"/>
    </source>
</evidence>
<evidence type="ECO:0000256" key="7">
    <source>
        <dbReference type="ARBA" id="ARBA00034808"/>
    </source>
</evidence>
<keyword evidence="1 9" id="KW-0547">Nucleotide-binding</keyword>
<protein>
    <recommendedName>
        <fullName evidence="7">DNA 3'-5' helicase</fullName>
        <ecNumber evidence="7">5.6.2.4</ecNumber>
    </recommendedName>
</protein>
<dbReference type="GO" id="GO:0043138">
    <property type="term" value="F:3'-5' DNA helicase activity"/>
    <property type="evidence" value="ECO:0007669"/>
    <property type="project" value="UniProtKB-EC"/>
</dbReference>
<organism evidence="11 12">
    <name type="scientific">Candidatus Acidulodesulfobacterium acidiphilum</name>
    <dbReference type="NCBI Taxonomy" id="2597224"/>
    <lineage>
        <taxon>Bacteria</taxon>
        <taxon>Deltaproteobacteria</taxon>
        <taxon>Candidatus Acidulodesulfobacterales</taxon>
        <taxon>Candidatus Acidulodesulfobacterium</taxon>
    </lineage>
</organism>
<keyword evidence="2 9" id="KW-0378">Hydrolase</keyword>
<evidence type="ECO:0000313" key="12">
    <source>
        <dbReference type="Proteomes" id="UP000322454"/>
    </source>
</evidence>
<dbReference type="Gene3D" id="3.40.50.300">
    <property type="entry name" value="P-loop containing nucleotide triphosphate hydrolases"/>
    <property type="match status" value="3"/>
</dbReference>
<keyword evidence="5" id="KW-0413">Isomerase</keyword>
<reference evidence="11 12" key="1">
    <citation type="submission" date="2019-01" db="EMBL/GenBank/DDBJ databases">
        <title>Insights into ecological role of a new deltaproteobacterial order Candidatus Sinidesulfobacterales (Sva0485) by metagenomics and metatranscriptomics.</title>
        <authorList>
            <person name="Tan S."/>
            <person name="Liu J."/>
            <person name="Fang Y."/>
            <person name="Hedlund B."/>
            <person name="Lian Z.-H."/>
            <person name="Huang L.-Y."/>
            <person name="Li J.-T."/>
            <person name="Huang L.-N."/>
            <person name="Li W.-J."/>
            <person name="Jiang H.-C."/>
            <person name="Dong H.-L."/>
            <person name="Shu W.-S."/>
        </authorList>
    </citation>
    <scope>NUCLEOTIDE SEQUENCE [LARGE SCALE GENOMIC DNA]</scope>
    <source>
        <strain evidence="11">AP4</strain>
    </source>
</reference>
<dbReference type="GO" id="GO:0000725">
    <property type="term" value="P:recombinational repair"/>
    <property type="evidence" value="ECO:0007669"/>
    <property type="project" value="TreeGrafter"/>
</dbReference>
<name>A0A520XFH2_9DELT</name>
<dbReference type="InterPro" id="IPR000212">
    <property type="entry name" value="DNA_helicase_UvrD/REP"/>
</dbReference>
<feature type="binding site" evidence="9">
    <location>
        <begin position="218"/>
        <end position="225"/>
    </location>
    <ligand>
        <name>ATP</name>
        <dbReference type="ChEBI" id="CHEBI:30616"/>
    </ligand>
</feature>
<dbReference type="EC" id="5.6.2.4" evidence="7"/>
<dbReference type="GO" id="GO:0016887">
    <property type="term" value="F:ATP hydrolysis activity"/>
    <property type="evidence" value="ECO:0007669"/>
    <property type="project" value="RHEA"/>
</dbReference>